<name>A0AAD4JHV2_PERFH</name>
<comment type="caution">
    <text evidence="3">The sequence shown here is derived from an EMBL/GenBank/DDBJ whole genome shotgun (WGS) entry which is preliminary data.</text>
</comment>
<dbReference type="AlphaFoldDB" id="A0AAD4JHV2"/>
<feature type="domain" description="DC1" evidence="2">
    <location>
        <begin position="334"/>
        <end position="381"/>
    </location>
</feature>
<dbReference type="EMBL" id="SDAM02000053">
    <property type="protein sequence ID" value="KAH6834134.1"/>
    <property type="molecule type" value="Genomic_DNA"/>
</dbReference>
<dbReference type="InterPro" id="IPR046349">
    <property type="entry name" value="C1-like_sf"/>
</dbReference>
<dbReference type="InterPro" id="IPR004146">
    <property type="entry name" value="DC1"/>
</dbReference>
<evidence type="ECO:0000259" key="2">
    <source>
        <dbReference type="Pfam" id="PF03107"/>
    </source>
</evidence>
<dbReference type="PANTHER" id="PTHR32410:SF216">
    <property type="entry name" value="PHORBOL-ESTER_DAG-TYPE DOMAIN-CONTAINING PROTEIN"/>
    <property type="match status" value="1"/>
</dbReference>
<evidence type="ECO:0000313" key="3">
    <source>
        <dbReference type="EMBL" id="KAH6834134.1"/>
    </source>
</evidence>
<dbReference type="PANTHER" id="PTHR32410">
    <property type="entry name" value="CYSTEINE/HISTIDINE-RICH C1 DOMAIN FAMILY PROTEIN"/>
    <property type="match status" value="1"/>
</dbReference>
<organism evidence="3 4">
    <name type="scientific">Perilla frutescens var. hirtella</name>
    <name type="common">Perilla citriodora</name>
    <name type="synonym">Perilla setoyensis</name>
    <dbReference type="NCBI Taxonomy" id="608512"/>
    <lineage>
        <taxon>Eukaryota</taxon>
        <taxon>Viridiplantae</taxon>
        <taxon>Streptophyta</taxon>
        <taxon>Embryophyta</taxon>
        <taxon>Tracheophyta</taxon>
        <taxon>Spermatophyta</taxon>
        <taxon>Magnoliopsida</taxon>
        <taxon>eudicotyledons</taxon>
        <taxon>Gunneridae</taxon>
        <taxon>Pentapetalae</taxon>
        <taxon>asterids</taxon>
        <taxon>lamiids</taxon>
        <taxon>Lamiales</taxon>
        <taxon>Lamiaceae</taxon>
        <taxon>Nepetoideae</taxon>
        <taxon>Elsholtzieae</taxon>
        <taxon>Perilla</taxon>
    </lineage>
</organism>
<proteinExistence type="predicted"/>
<reference evidence="3 4" key="1">
    <citation type="journal article" date="2021" name="Nat. Commun.">
        <title>Incipient diploidization of the medicinal plant Perilla within 10,000 years.</title>
        <authorList>
            <person name="Zhang Y."/>
            <person name="Shen Q."/>
            <person name="Leng L."/>
            <person name="Zhang D."/>
            <person name="Chen S."/>
            <person name="Shi Y."/>
            <person name="Ning Z."/>
            <person name="Chen S."/>
        </authorList>
    </citation>
    <scope>NUCLEOTIDE SEQUENCE [LARGE SCALE GENOMIC DNA]</scope>
    <source>
        <strain evidence="4">cv. PC099</strain>
    </source>
</reference>
<feature type="domain" description="DC1" evidence="2">
    <location>
        <begin position="391"/>
        <end position="446"/>
    </location>
</feature>
<evidence type="ECO:0000313" key="4">
    <source>
        <dbReference type="Proteomes" id="UP001190926"/>
    </source>
</evidence>
<sequence>MAVEKLLINHFCHEHPLILTQNFVSNEPLDCFACEKPIVSECVYACIEHKYCNNKSRSVIHKKCAELPTQILHPSHPHHPLHLFEDQVTGYRCNLCRDRFRSVLRYRCHRCDFDIDITCKKLSIDELFGERSLTHPSHHHPLTLMRKLPCLIACDACGTEDRDMVYSYFCHLKCATSTAQIAKQDFLSKDETTDLIELPLHDISKQLITPFVMREEGLHSIPNVNDIPETVKMPETTAKFSFLFNYHKHPLSLVLEDHNKAATNDDDDDEEEEEELKICDLCIAPISSPPYYECVACKYFVHSICYFLPKTLSSSSSSSRNFCGDCPNTHNKIHKFTLYTSSKERDENIEWWYSCGLCELGTNGIGYQCEECEMKIDVRCASLPPTIRHASHPRHKGLIMARILPEDEGGIKRKCHCCHEYPFSTGSIVYRCSNDDCDFVLHLRCALLPQSVTKPDSDKHPLVLTFDASPDHPSDFFCDVCETEMHPKRWMYHCRQCDNSLHISCIHHEVFMYLSSVYFKFGRRLQLDDIHPHSLTFKLSILKKRCNICSVDVYAGFGFRLGFECASCNYLVCFDCGFEEICNKM</sequence>
<dbReference type="Pfam" id="PF03107">
    <property type="entry name" value="C1_2"/>
    <property type="match status" value="4"/>
</dbReference>
<accession>A0AAD4JHV2</accession>
<keyword evidence="1" id="KW-0677">Repeat</keyword>
<feature type="domain" description="DC1" evidence="2">
    <location>
        <begin position="74"/>
        <end position="119"/>
    </location>
</feature>
<keyword evidence="4" id="KW-1185">Reference proteome</keyword>
<feature type="domain" description="DC1" evidence="2">
    <location>
        <begin position="459"/>
        <end position="506"/>
    </location>
</feature>
<evidence type="ECO:0000256" key="1">
    <source>
        <dbReference type="ARBA" id="ARBA00022737"/>
    </source>
</evidence>
<dbReference type="Proteomes" id="UP001190926">
    <property type="component" value="Unassembled WGS sequence"/>
</dbReference>
<protein>
    <recommendedName>
        <fullName evidence="2">DC1 domain-containing protein</fullName>
    </recommendedName>
</protein>
<dbReference type="InterPro" id="IPR053192">
    <property type="entry name" value="Vacuole_Formation_Reg"/>
</dbReference>
<gene>
    <name evidence="3" type="ORF">C2S53_017908</name>
</gene>
<dbReference type="SUPFAM" id="SSF57889">
    <property type="entry name" value="Cysteine-rich domain"/>
    <property type="match status" value="4"/>
</dbReference>